<gene>
    <name evidence="7" type="ordered locus">Sfla_6338</name>
</gene>
<keyword evidence="1 3" id="KW-0853">WD repeat</keyword>
<dbReference type="AlphaFoldDB" id="A0A8D3WSC6"/>
<evidence type="ECO:0000259" key="6">
    <source>
        <dbReference type="Pfam" id="PF23389"/>
    </source>
</evidence>
<reference evidence="7 8" key="1">
    <citation type="submission" date="2011-01" db="EMBL/GenBank/DDBJ databases">
        <title>Complete sequence of chromosome of Streptomyces flavogriseus ATCC 33331.</title>
        <authorList>
            <consortium name="US DOE Joint Genome Institute"/>
            <person name="Lucas S."/>
            <person name="Copeland A."/>
            <person name="Lapidus A."/>
            <person name="Cheng J.-F."/>
            <person name="Goodwin L."/>
            <person name="Pitluck S."/>
            <person name="Davenport K."/>
            <person name="Detter J.C."/>
            <person name="Han C."/>
            <person name="Tapia R."/>
            <person name="Land M."/>
            <person name="Hauser L."/>
            <person name="Kyrpides N."/>
            <person name="Ivanova N."/>
            <person name="Ovchinnikova G."/>
            <person name="Pagani I."/>
            <person name="Brumm P."/>
            <person name="Mead D."/>
            <person name="Woyke T."/>
        </authorList>
    </citation>
    <scope>NUCLEOTIDE SEQUENCE [LARGE SCALE GENOMIC DNA]</scope>
    <source>
        <strain evidence="8">ATCC 33331 / IAF-45CD</strain>
    </source>
</reference>
<dbReference type="Pfam" id="PF23389">
    <property type="entry name" value="Beta-prop_WDR19_1st"/>
    <property type="match status" value="1"/>
</dbReference>
<dbReference type="CDD" id="cd00200">
    <property type="entry name" value="WD40"/>
    <property type="match status" value="2"/>
</dbReference>
<dbReference type="SUPFAM" id="SSF50978">
    <property type="entry name" value="WD40 repeat-like"/>
    <property type="match status" value="2"/>
</dbReference>
<feature type="domain" description="Novel STAND NTPase 1" evidence="5">
    <location>
        <begin position="83"/>
        <end position="469"/>
    </location>
</feature>
<feature type="repeat" description="WD" evidence="3">
    <location>
        <begin position="950"/>
        <end position="991"/>
    </location>
</feature>
<evidence type="ECO:0000256" key="1">
    <source>
        <dbReference type="ARBA" id="ARBA00022574"/>
    </source>
</evidence>
<sequence length="1187" mass="129598">MDRRPVKLVLDVLLMLLGALLGMAANYATSQTDHVPWPLRLLREWSVPLVAVVLLLLVAGQVWLHFLERPVAIARTWNSSQPPYPGLEAFTEDDGGVFFGRDREIRDLVGRLNPSAPARAHRFVAVIGPSGSGKSSLVRAGLLPALRRRRGRWVITPAFAPGADPLVSFASSVAAVLPDMTVEQVQTELAQGSAGMQRCLDRLRTARGGGAAPVLLVVDQLEELLTLTGAQDRLAFFSLIDESLAADPHLWVVATLRSDFLTDFLGTGYAALIHQPTLVGALGRTELFEVIEKPAEQAALSFAPGVVARMVDDTEGGDALPLLAYTLQELFLRVSSGGTVTEDDYRRLGGVAGALSEHADRITADLRAADADTPVLSTLLKFVTLEHGEPTRRRVHRDDLTPEERTVTDAFVTGRLLTSDNAVLDVAHEALFRQWAPLRQAVAASTDKLRRRTELERWAQDWERSSRQDAYLLSGERLAVAREWAGEASEALAGVPLVTAFLERSTRQDRASMERVADAVAHRALESAERDPELAILAALAAIDECAPTSAAQQALHTALGASRRRAVFRGHEQDVNAVTWSPDGSRLATASDDGTVRIWDAREAGNPVVLTRRHGDGVYAVAWSPDGKRLAGGSRNRSVTIWDAETWAEMGVLIGHDDSVGALAWSPDGDRLATASSDRTVRIWDAETHAELTVLTGHEQPVWDLAWSPGRGQLASASDDGTVRVWSLTPGGPNTELTGHQASVSAVAWSPDGCCLASVSEDRTALVWNIAVAEEEGREPQARKLTSLTPLNCVTWSPDGRHIAVGDDDCTVRVWDTDTSEESQLIGHTDSVHDIAWHGHRIATVSRDRTVAIWDAPRRGSRTGTLLGHDDSVQNVSWSPDGTRLATASQDGTAVIWDVAQNSAVATLRHEGAVFDLAWSPDGERLVTASRGAAARIWDVRGRTQLAVLRGHGDELTTVSWSPDGTRIATASRDSTTRIWNASDGTELTVLRGAKYWIGGAAWSPDSRHLATSSTDRTLCVWDILRGTAVTTLHGHTDYAWRVAWSPDGRRLASGSRDRTVRLWDPFSGAELVTMTGHQERVQGVAWSPDGRHLATVSWDRTVRLWNPDDGRELTVIGVHDDQVNGLAWHPDGSYLATVSRDRSVRIWEPTTDMDRLLRLARSRVFRRLTDDERRSFLLPTTRARV</sequence>
<dbReference type="InterPro" id="IPR001680">
    <property type="entry name" value="WD40_rpt"/>
</dbReference>
<dbReference type="Pfam" id="PF00400">
    <property type="entry name" value="WD40"/>
    <property type="match status" value="10"/>
</dbReference>
<dbReference type="Proteomes" id="UP000002066">
    <property type="component" value="Chromosome"/>
</dbReference>
<evidence type="ECO:0000256" key="3">
    <source>
        <dbReference type="PROSITE-ProRule" id="PRU00221"/>
    </source>
</evidence>
<dbReference type="PROSITE" id="PS50294">
    <property type="entry name" value="WD_REPEATS_REGION"/>
    <property type="match status" value="14"/>
</dbReference>
<dbReference type="InterPro" id="IPR049052">
    <property type="entry name" value="nSTAND1"/>
</dbReference>
<organism evidence="7 8">
    <name type="scientific">Streptomyces pratensis (strain ATCC 33331 / IAF-45CD)</name>
    <dbReference type="NCBI Taxonomy" id="591167"/>
    <lineage>
        <taxon>Bacteria</taxon>
        <taxon>Bacillati</taxon>
        <taxon>Actinomycetota</taxon>
        <taxon>Actinomycetes</taxon>
        <taxon>Kitasatosporales</taxon>
        <taxon>Streptomycetaceae</taxon>
        <taxon>Streptomyces</taxon>
    </lineage>
</organism>
<feature type="domain" description="WDR19 first beta-propeller" evidence="6">
    <location>
        <begin position="579"/>
        <end position="728"/>
    </location>
</feature>
<evidence type="ECO:0000256" key="2">
    <source>
        <dbReference type="ARBA" id="ARBA00022737"/>
    </source>
</evidence>
<dbReference type="InterPro" id="IPR020472">
    <property type="entry name" value="WD40_PAC1"/>
</dbReference>
<dbReference type="PROSITE" id="PS50082">
    <property type="entry name" value="WD_REPEATS_2"/>
    <property type="match status" value="14"/>
</dbReference>
<dbReference type="Pfam" id="PF20703">
    <property type="entry name" value="nSTAND1"/>
    <property type="match status" value="1"/>
</dbReference>
<dbReference type="InterPro" id="IPR019775">
    <property type="entry name" value="WD40_repeat_CS"/>
</dbReference>
<keyword evidence="4" id="KW-0472">Membrane</keyword>
<keyword evidence="4" id="KW-0812">Transmembrane</keyword>
<dbReference type="InterPro" id="IPR036322">
    <property type="entry name" value="WD40_repeat_dom_sf"/>
</dbReference>
<proteinExistence type="predicted"/>
<feature type="repeat" description="WD" evidence="3">
    <location>
        <begin position="792"/>
        <end position="826"/>
    </location>
</feature>
<dbReference type="KEGG" id="sfa:Sfla_6338"/>
<protein>
    <submittedName>
        <fullName evidence="7">WD40 repeat, subgroup</fullName>
    </submittedName>
</protein>
<keyword evidence="2" id="KW-0677">Repeat</keyword>
<feature type="repeat" description="WD" evidence="3">
    <location>
        <begin position="612"/>
        <end position="647"/>
    </location>
</feature>
<feature type="repeat" description="WD" evidence="3">
    <location>
        <begin position="569"/>
        <end position="601"/>
    </location>
</feature>
<feature type="transmembrane region" description="Helical" evidence="4">
    <location>
        <begin position="46"/>
        <end position="67"/>
    </location>
</feature>
<dbReference type="SUPFAM" id="SSF52540">
    <property type="entry name" value="P-loop containing nucleoside triphosphate hydrolases"/>
    <property type="match status" value="1"/>
</dbReference>
<dbReference type="PRINTS" id="PR00320">
    <property type="entry name" value="GPROTEINBRPT"/>
</dbReference>
<dbReference type="InterPro" id="IPR027417">
    <property type="entry name" value="P-loop_NTPase"/>
</dbReference>
<evidence type="ECO:0000313" key="7">
    <source>
        <dbReference type="EMBL" id="ADW07703.1"/>
    </source>
</evidence>
<feature type="repeat" description="WD" evidence="3">
    <location>
        <begin position="1118"/>
        <end position="1150"/>
    </location>
</feature>
<dbReference type="InterPro" id="IPR050349">
    <property type="entry name" value="WD_LIS1/nudF_dynein_reg"/>
</dbReference>
<feature type="repeat" description="WD" evidence="3">
    <location>
        <begin position="738"/>
        <end position="771"/>
    </location>
</feature>
<feature type="repeat" description="WD" evidence="3">
    <location>
        <begin position="654"/>
        <end position="695"/>
    </location>
</feature>
<feature type="repeat" description="WD" evidence="3">
    <location>
        <begin position="992"/>
        <end position="1033"/>
    </location>
</feature>
<feature type="repeat" description="WD" evidence="3">
    <location>
        <begin position="1034"/>
        <end position="1075"/>
    </location>
</feature>
<dbReference type="InterPro" id="IPR057855">
    <property type="entry name" value="Beta-prop_WDR19_1st"/>
</dbReference>
<dbReference type="Gene3D" id="2.130.10.10">
    <property type="entry name" value="YVTN repeat-like/Quinoprotein amine dehydrogenase"/>
    <property type="match status" value="5"/>
</dbReference>
<dbReference type="PANTHER" id="PTHR44129">
    <property type="entry name" value="WD REPEAT-CONTAINING PROTEIN POP1"/>
    <property type="match status" value="1"/>
</dbReference>
<feature type="repeat" description="WD" evidence="3">
    <location>
        <begin position="908"/>
        <end position="949"/>
    </location>
</feature>
<keyword evidence="4" id="KW-1133">Transmembrane helix</keyword>
<accession>A0A8D3WSC6</accession>
<evidence type="ECO:0000256" key="4">
    <source>
        <dbReference type="SAM" id="Phobius"/>
    </source>
</evidence>
<feature type="repeat" description="WD" evidence="3">
    <location>
        <begin position="1076"/>
        <end position="1117"/>
    </location>
</feature>
<dbReference type="PROSITE" id="PS00678">
    <property type="entry name" value="WD_REPEATS_1"/>
    <property type="match status" value="5"/>
</dbReference>
<evidence type="ECO:0000259" key="5">
    <source>
        <dbReference type="Pfam" id="PF20703"/>
    </source>
</evidence>
<name>A0A8D3WSC6_STRFA</name>
<dbReference type="EMBL" id="CP002475">
    <property type="protein sequence ID" value="ADW07703.1"/>
    <property type="molecule type" value="Genomic_DNA"/>
</dbReference>
<feature type="repeat" description="WD" evidence="3">
    <location>
        <begin position="826"/>
        <end position="856"/>
    </location>
</feature>
<dbReference type="Gene3D" id="3.40.50.300">
    <property type="entry name" value="P-loop containing nucleotide triphosphate hydrolases"/>
    <property type="match status" value="1"/>
</dbReference>
<dbReference type="InterPro" id="IPR015943">
    <property type="entry name" value="WD40/YVTN_repeat-like_dom_sf"/>
</dbReference>
<evidence type="ECO:0000313" key="8">
    <source>
        <dbReference type="Proteomes" id="UP000002066"/>
    </source>
</evidence>
<feature type="repeat" description="WD" evidence="3">
    <location>
        <begin position="696"/>
        <end position="729"/>
    </location>
</feature>
<dbReference type="SMART" id="SM00320">
    <property type="entry name" value="WD40"/>
    <property type="match status" value="14"/>
</dbReference>
<feature type="repeat" description="WD" evidence="3">
    <location>
        <begin position="867"/>
        <end position="908"/>
    </location>
</feature>
<dbReference type="OrthoDB" id="414967at2"/>
<feature type="transmembrane region" description="Helical" evidence="4">
    <location>
        <begin position="153"/>
        <end position="177"/>
    </location>
</feature>